<organism evidence="1 2">
    <name type="scientific">Sphingorhabdus rigui</name>
    <dbReference type="NCBI Taxonomy" id="1282858"/>
    <lineage>
        <taxon>Bacteria</taxon>
        <taxon>Pseudomonadati</taxon>
        <taxon>Pseudomonadota</taxon>
        <taxon>Alphaproteobacteria</taxon>
        <taxon>Sphingomonadales</taxon>
        <taxon>Sphingomonadaceae</taxon>
        <taxon>Sphingorhabdus</taxon>
    </lineage>
</organism>
<name>A0A840B0C6_9SPHN</name>
<evidence type="ECO:0000313" key="1">
    <source>
        <dbReference type="EMBL" id="MBB3943808.1"/>
    </source>
</evidence>
<proteinExistence type="predicted"/>
<accession>A0A840B0C6</accession>
<keyword evidence="2" id="KW-1185">Reference proteome</keyword>
<sequence>MTSKRNSQMLIRNCEFAFKCEPSGKIWNRSAARKSGSAIHVQKMYISVKTTTSCVKRSSKTNALRLKDMESGFLGWLWTPLNHTQPSYLK</sequence>
<comment type="caution">
    <text evidence="1">The sequence shown here is derived from an EMBL/GenBank/DDBJ whole genome shotgun (WGS) entry which is preliminary data.</text>
</comment>
<reference evidence="1 2" key="1">
    <citation type="submission" date="2020-08" db="EMBL/GenBank/DDBJ databases">
        <title>Genomic Encyclopedia of Type Strains, Phase IV (KMG-IV): sequencing the most valuable type-strain genomes for metagenomic binning, comparative biology and taxonomic classification.</title>
        <authorList>
            <person name="Goeker M."/>
        </authorList>
    </citation>
    <scope>NUCLEOTIDE SEQUENCE [LARGE SCALE GENOMIC DNA]</scope>
    <source>
        <strain evidence="1 2">DSM 29050</strain>
    </source>
</reference>
<dbReference type="EMBL" id="JACIEA010000003">
    <property type="protein sequence ID" value="MBB3943808.1"/>
    <property type="molecule type" value="Genomic_DNA"/>
</dbReference>
<dbReference type="AlphaFoldDB" id="A0A840B0C6"/>
<dbReference type="Proteomes" id="UP000581447">
    <property type="component" value="Unassembled WGS sequence"/>
</dbReference>
<gene>
    <name evidence="1" type="ORF">GGR91_002072</name>
</gene>
<evidence type="ECO:0000313" key="2">
    <source>
        <dbReference type="Proteomes" id="UP000581447"/>
    </source>
</evidence>
<protein>
    <submittedName>
        <fullName evidence="1">Uncharacterized protein</fullName>
    </submittedName>
</protein>